<feature type="compositionally biased region" description="Basic and acidic residues" evidence="1">
    <location>
        <begin position="209"/>
        <end position="222"/>
    </location>
</feature>
<name>A0ABM4YCM7_VULVU</name>
<organism evidence="2 3">
    <name type="scientific">Vulpes vulpes</name>
    <name type="common">Red fox</name>
    <dbReference type="NCBI Taxonomy" id="9627"/>
    <lineage>
        <taxon>Eukaryota</taxon>
        <taxon>Metazoa</taxon>
        <taxon>Chordata</taxon>
        <taxon>Craniata</taxon>
        <taxon>Vertebrata</taxon>
        <taxon>Euteleostomi</taxon>
        <taxon>Mammalia</taxon>
        <taxon>Eutheria</taxon>
        <taxon>Laurasiatheria</taxon>
        <taxon>Carnivora</taxon>
        <taxon>Caniformia</taxon>
        <taxon>Canidae</taxon>
        <taxon>Vulpes</taxon>
    </lineage>
</organism>
<feature type="compositionally biased region" description="Low complexity" evidence="1">
    <location>
        <begin position="283"/>
        <end position="297"/>
    </location>
</feature>
<feature type="compositionally biased region" description="Low complexity" evidence="1">
    <location>
        <begin position="264"/>
        <end position="274"/>
    </location>
</feature>
<evidence type="ECO:0000313" key="3">
    <source>
        <dbReference type="RefSeq" id="XP_072588049.1"/>
    </source>
</evidence>
<reference evidence="3" key="1">
    <citation type="submission" date="2025-08" db="UniProtKB">
        <authorList>
            <consortium name="RefSeq"/>
        </authorList>
    </citation>
    <scope>IDENTIFICATION</scope>
    <source>
        <tissue evidence="3">Cell line</tissue>
    </source>
</reference>
<feature type="region of interest" description="Disordered" evidence="1">
    <location>
        <begin position="256"/>
        <end position="314"/>
    </location>
</feature>
<dbReference type="RefSeq" id="XP_072588049.1">
    <property type="nucleotide sequence ID" value="XM_072731948.1"/>
</dbReference>
<proteinExistence type="predicted"/>
<feature type="compositionally biased region" description="Pro residues" evidence="1">
    <location>
        <begin position="305"/>
        <end position="314"/>
    </location>
</feature>
<evidence type="ECO:0000256" key="1">
    <source>
        <dbReference type="SAM" id="MobiDB-lite"/>
    </source>
</evidence>
<feature type="region of interest" description="Disordered" evidence="1">
    <location>
        <begin position="79"/>
        <end position="112"/>
    </location>
</feature>
<keyword evidence="2" id="KW-1185">Reference proteome</keyword>
<feature type="compositionally biased region" description="Basic and acidic residues" evidence="1">
    <location>
        <begin position="91"/>
        <end position="105"/>
    </location>
</feature>
<accession>A0ABM4YCM7</accession>
<gene>
    <name evidence="3" type="primary">LOC140594849</name>
</gene>
<sequence>MAGPVLHRKPPAPAKAGIVVGSLNCLWRLYPARAARATHAVPQGLLASDSERLRPAGWGQAQALGTCPAPCPQATRDTRLGPGAHGSGCESWRRAETPDWSEKNSSRLQVLPTSDQPPIEIFRAILPPLLPRAAPEQLPSERSPYCPPATSSWIARILPPTWRPWPAARTPAPAGLLPSSAWASTSTSTLWLCTPRLLPPRAGRGPAPGRREPSGAKLDPRPRLPAGRAEASRDRPCKPLNPGENQKQALVALQAPGGARVDSGPAGEPRGAGEAPREDGAHLPELGGLGFPLPGAPSAADRQPPEPWRGPSAPPPGSGGFCVSLFLQPLGSLLALAQAVNQVETVQLFAGKKKYFSGSSWCIKTQVIWGSLILYPATLLDSFISYNSFFVCGIFRVFSI</sequence>
<dbReference type="Proteomes" id="UP001652641">
    <property type="component" value="Chromosome 12"/>
</dbReference>
<dbReference type="GeneID" id="140594849"/>
<evidence type="ECO:0000313" key="2">
    <source>
        <dbReference type="Proteomes" id="UP001652641"/>
    </source>
</evidence>
<protein>
    <submittedName>
        <fullName evidence="3">Uncharacterized protein</fullName>
    </submittedName>
</protein>
<feature type="compositionally biased region" description="Low complexity" evidence="1">
    <location>
        <begin position="196"/>
        <end position="208"/>
    </location>
</feature>
<feature type="region of interest" description="Disordered" evidence="1">
    <location>
        <begin position="196"/>
        <end position="243"/>
    </location>
</feature>